<keyword evidence="1" id="KW-0812">Transmembrane</keyword>
<dbReference type="EMBL" id="CAJPIN010033119">
    <property type="protein sequence ID" value="CAG2064307.1"/>
    <property type="molecule type" value="Genomic_DNA"/>
</dbReference>
<protein>
    <submittedName>
        <fullName evidence="2">Uncharacterized protein</fullName>
    </submittedName>
</protein>
<feature type="non-terminal residue" evidence="2">
    <location>
        <position position="202"/>
    </location>
</feature>
<keyword evidence="1" id="KW-1133">Transmembrane helix</keyword>
<reference evidence="2" key="1">
    <citation type="submission" date="2021-03" db="EMBL/GenBank/DDBJ databases">
        <authorList>
            <person name="Tran Van P."/>
        </authorList>
    </citation>
    <scope>NUCLEOTIDE SEQUENCE</scope>
</reference>
<feature type="transmembrane region" description="Helical" evidence="1">
    <location>
        <begin position="127"/>
        <end position="148"/>
    </location>
</feature>
<evidence type="ECO:0000256" key="1">
    <source>
        <dbReference type="SAM" id="Phobius"/>
    </source>
</evidence>
<dbReference type="PANTHER" id="PTHR24116">
    <property type="entry name" value="KINASE D-INTERACTING SUBSTRATE OF 220 KDA"/>
    <property type="match status" value="1"/>
</dbReference>
<evidence type="ECO:0000313" key="3">
    <source>
        <dbReference type="Proteomes" id="UP001153148"/>
    </source>
</evidence>
<name>A0ABN7P985_TIMPD</name>
<sequence>MFCHPPGANLNDGLAAQPIKFYFTDQTRVSSSTGGENSVVQMLGSLYDAIENDCGSIPTRLYRAFRPKSIKSTSSWRWRRLCCLPYSVIFVLSFLFLLVGISVLTIYLMDLNNYSVADEVVVIEQTVAHVTLITIALLLCIGVVANLYTWGQMIQALLFSQRRHLQRAIARLDTLKSEGFLQALRSEVNLMTEMVSYHDLTT</sequence>
<feature type="transmembrane region" description="Helical" evidence="1">
    <location>
        <begin position="81"/>
        <end position="107"/>
    </location>
</feature>
<dbReference type="PANTHER" id="PTHR24116:SF0">
    <property type="entry name" value="KINASE D-INTERACTING SUBSTRATE OF 220 KDA"/>
    <property type="match status" value="1"/>
</dbReference>
<keyword evidence="1" id="KW-0472">Membrane</keyword>
<gene>
    <name evidence="2" type="ORF">TPAB3V08_LOCUS11254</name>
</gene>
<dbReference type="Proteomes" id="UP001153148">
    <property type="component" value="Unassembled WGS sequence"/>
</dbReference>
<comment type="caution">
    <text evidence="2">The sequence shown here is derived from an EMBL/GenBank/DDBJ whole genome shotgun (WGS) entry which is preliminary data.</text>
</comment>
<organism evidence="2 3">
    <name type="scientific">Timema podura</name>
    <name type="common">Walking stick</name>
    <dbReference type="NCBI Taxonomy" id="61482"/>
    <lineage>
        <taxon>Eukaryota</taxon>
        <taxon>Metazoa</taxon>
        <taxon>Ecdysozoa</taxon>
        <taxon>Arthropoda</taxon>
        <taxon>Hexapoda</taxon>
        <taxon>Insecta</taxon>
        <taxon>Pterygota</taxon>
        <taxon>Neoptera</taxon>
        <taxon>Polyneoptera</taxon>
        <taxon>Phasmatodea</taxon>
        <taxon>Timematodea</taxon>
        <taxon>Timematoidea</taxon>
        <taxon>Timematidae</taxon>
        <taxon>Timema</taxon>
    </lineage>
</organism>
<dbReference type="InterPro" id="IPR052771">
    <property type="entry name" value="Neurotrophin_sig_adaptor"/>
</dbReference>
<proteinExistence type="predicted"/>
<accession>A0ABN7P985</accession>
<keyword evidence="3" id="KW-1185">Reference proteome</keyword>
<evidence type="ECO:0000313" key="2">
    <source>
        <dbReference type="EMBL" id="CAG2064307.1"/>
    </source>
</evidence>